<reference evidence="2 3" key="1">
    <citation type="submission" date="2020-08" db="EMBL/GenBank/DDBJ databases">
        <title>Whole genome shotgun sequence of Actinocatenispora thailandica NBRC 105041.</title>
        <authorList>
            <person name="Komaki H."/>
            <person name="Tamura T."/>
        </authorList>
    </citation>
    <scope>NUCLEOTIDE SEQUENCE [LARGE SCALE GENOMIC DNA]</scope>
    <source>
        <strain evidence="2 3">NBRC 105041</strain>
    </source>
</reference>
<keyword evidence="3" id="KW-1185">Reference proteome</keyword>
<evidence type="ECO:0000256" key="1">
    <source>
        <dbReference type="SAM" id="Phobius"/>
    </source>
</evidence>
<keyword evidence="1" id="KW-0812">Transmembrane</keyword>
<dbReference type="AlphaFoldDB" id="A0A7R7HXA0"/>
<keyword evidence="1" id="KW-0472">Membrane</keyword>
<accession>A0A7R7HXA0</accession>
<sequence>MDQHSPAAAESAAPRWYAPARAVGFVGASLAVGAFPSFSLRSTITMIGLGGVFFWLGVTRRLARHRAVRHIARQALWWLVPVLVFATFELVSFALGSTPAHPTLSALADPVLEHYWARAAVFLGWITGYWALVKR</sequence>
<protein>
    <submittedName>
        <fullName evidence="2">Uncharacterized protein</fullName>
    </submittedName>
</protein>
<evidence type="ECO:0000313" key="3">
    <source>
        <dbReference type="Proteomes" id="UP000611640"/>
    </source>
</evidence>
<gene>
    <name evidence="2" type="ORF">Athai_23670</name>
</gene>
<feature type="transmembrane region" description="Helical" evidence="1">
    <location>
        <begin position="44"/>
        <end position="63"/>
    </location>
</feature>
<name>A0A7R7HXA0_9ACTN</name>
<dbReference type="EMBL" id="AP023355">
    <property type="protein sequence ID" value="BCJ34864.1"/>
    <property type="molecule type" value="Genomic_DNA"/>
</dbReference>
<feature type="transmembrane region" description="Helical" evidence="1">
    <location>
        <begin position="75"/>
        <end position="95"/>
    </location>
</feature>
<dbReference type="RefSeq" id="WP_203961530.1">
    <property type="nucleotide sequence ID" value="NZ_AP023355.1"/>
</dbReference>
<dbReference type="Proteomes" id="UP000611640">
    <property type="component" value="Chromosome"/>
</dbReference>
<dbReference type="KEGG" id="atl:Athai_23670"/>
<organism evidence="2 3">
    <name type="scientific">Actinocatenispora thailandica</name>
    <dbReference type="NCBI Taxonomy" id="227318"/>
    <lineage>
        <taxon>Bacteria</taxon>
        <taxon>Bacillati</taxon>
        <taxon>Actinomycetota</taxon>
        <taxon>Actinomycetes</taxon>
        <taxon>Micromonosporales</taxon>
        <taxon>Micromonosporaceae</taxon>
        <taxon>Actinocatenispora</taxon>
    </lineage>
</organism>
<feature type="transmembrane region" description="Helical" evidence="1">
    <location>
        <begin position="115"/>
        <end position="133"/>
    </location>
</feature>
<evidence type="ECO:0000313" key="2">
    <source>
        <dbReference type="EMBL" id="BCJ34864.1"/>
    </source>
</evidence>
<proteinExistence type="predicted"/>
<keyword evidence="1" id="KW-1133">Transmembrane helix</keyword>